<keyword evidence="9" id="KW-1185">Reference proteome</keyword>
<gene>
    <name evidence="8" type="ORF">ZOSMA_223G00250</name>
</gene>
<feature type="compositionally biased region" description="Low complexity" evidence="6">
    <location>
        <begin position="129"/>
        <end position="138"/>
    </location>
</feature>
<evidence type="ECO:0000256" key="2">
    <source>
        <dbReference type="ARBA" id="ARBA00023015"/>
    </source>
</evidence>
<evidence type="ECO:0000313" key="9">
    <source>
        <dbReference type="Proteomes" id="UP000036987"/>
    </source>
</evidence>
<reference evidence="9" key="1">
    <citation type="journal article" date="2016" name="Nature">
        <title>The genome of the seagrass Zostera marina reveals angiosperm adaptation to the sea.</title>
        <authorList>
            <person name="Olsen J.L."/>
            <person name="Rouze P."/>
            <person name="Verhelst B."/>
            <person name="Lin Y.-C."/>
            <person name="Bayer T."/>
            <person name="Collen J."/>
            <person name="Dattolo E."/>
            <person name="De Paoli E."/>
            <person name="Dittami S."/>
            <person name="Maumus F."/>
            <person name="Michel G."/>
            <person name="Kersting A."/>
            <person name="Lauritano C."/>
            <person name="Lohaus R."/>
            <person name="Toepel M."/>
            <person name="Tonon T."/>
            <person name="Vanneste K."/>
            <person name="Amirebrahimi M."/>
            <person name="Brakel J."/>
            <person name="Bostroem C."/>
            <person name="Chovatia M."/>
            <person name="Grimwood J."/>
            <person name="Jenkins J.W."/>
            <person name="Jueterbock A."/>
            <person name="Mraz A."/>
            <person name="Stam W.T."/>
            <person name="Tice H."/>
            <person name="Bornberg-Bauer E."/>
            <person name="Green P.J."/>
            <person name="Pearson G.A."/>
            <person name="Procaccini G."/>
            <person name="Duarte C.M."/>
            <person name="Schmutz J."/>
            <person name="Reusch T.B.H."/>
            <person name="Van de Peer Y."/>
        </authorList>
    </citation>
    <scope>NUCLEOTIDE SEQUENCE [LARGE SCALE GENOMIC DNA]</scope>
    <source>
        <strain evidence="9">cv. Finnish</strain>
    </source>
</reference>
<keyword evidence="5" id="KW-0539">Nucleus</keyword>
<dbReference type="FunFam" id="3.30.730.10:FF:000001">
    <property type="entry name" value="Ethylene-responsive transcription factor 2"/>
    <property type="match status" value="1"/>
</dbReference>
<dbReference type="GO" id="GO:0005634">
    <property type="term" value="C:nucleus"/>
    <property type="evidence" value="ECO:0007669"/>
    <property type="project" value="UniProtKB-SubCell"/>
</dbReference>
<organism evidence="8 9">
    <name type="scientific">Zostera marina</name>
    <name type="common">Eelgrass</name>
    <dbReference type="NCBI Taxonomy" id="29655"/>
    <lineage>
        <taxon>Eukaryota</taxon>
        <taxon>Viridiplantae</taxon>
        <taxon>Streptophyta</taxon>
        <taxon>Embryophyta</taxon>
        <taxon>Tracheophyta</taxon>
        <taxon>Spermatophyta</taxon>
        <taxon>Magnoliopsida</taxon>
        <taxon>Liliopsida</taxon>
        <taxon>Zosteraceae</taxon>
        <taxon>Zostera</taxon>
    </lineage>
</organism>
<evidence type="ECO:0000256" key="6">
    <source>
        <dbReference type="SAM" id="MobiDB-lite"/>
    </source>
</evidence>
<protein>
    <submittedName>
        <fullName evidence="8">Putative Ethylene-responsive transcription factor</fullName>
    </submittedName>
</protein>
<sequence>MRKGSRGVAAPVAVAALENGSIESVKYRGVRKRPWGRYAAEIRDPTKKTRVWLGTFDSAEDAARAYDSAARALRGFKAKTNFPLPSPLHNPPITLPLPNYQHRTCQFSSTSPSFPKQSVKTTLLRPATSSHSSTVESSCGPQPRQISGFPCAKERHHQPPRLLTEEDADGFHSDCGSSSSVVDDDDGDVASVYRKQQQPRKTLPFAFDLNFPPLPDDDLYYQSTALRL</sequence>
<accession>A0A0K9PIX6</accession>
<feature type="region of interest" description="Disordered" evidence="6">
    <location>
        <begin position="126"/>
        <end position="156"/>
    </location>
</feature>
<dbReference type="OMA" id="KATKRYH"/>
<dbReference type="CDD" id="cd00018">
    <property type="entry name" value="AP2"/>
    <property type="match status" value="1"/>
</dbReference>
<dbReference type="SUPFAM" id="SSF54171">
    <property type="entry name" value="DNA-binding domain"/>
    <property type="match status" value="1"/>
</dbReference>
<evidence type="ECO:0000256" key="3">
    <source>
        <dbReference type="ARBA" id="ARBA00023125"/>
    </source>
</evidence>
<evidence type="ECO:0000313" key="8">
    <source>
        <dbReference type="EMBL" id="KMZ69028.1"/>
    </source>
</evidence>
<dbReference type="InterPro" id="IPR001471">
    <property type="entry name" value="AP2/ERF_dom"/>
</dbReference>
<dbReference type="Pfam" id="PF00847">
    <property type="entry name" value="AP2"/>
    <property type="match status" value="1"/>
</dbReference>
<keyword evidence="3" id="KW-0238">DNA-binding</keyword>
<dbReference type="AlphaFoldDB" id="A0A0K9PIX6"/>
<dbReference type="EMBL" id="LFYR01000794">
    <property type="protein sequence ID" value="KMZ69028.1"/>
    <property type="molecule type" value="Genomic_DNA"/>
</dbReference>
<keyword evidence="2" id="KW-0805">Transcription regulation</keyword>
<name>A0A0K9PIX6_ZOSMR</name>
<dbReference type="PANTHER" id="PTHR31677">
    <property type="entry name" value="AP2 DOMAIN CLASS TRANSCRIPTION FACTOR"/>
    <property type="match status" value="1"/>
</dbReference>
<dbReference type="STRING" id="29655.A0A0K9PIX6"/>
<evidence type="ECO:0000256" key="4">
    <source>
        <dbReference type="ARBA" id="ARBA00023163"/>
    </source>
</evidence>
<dbReference type="Gene3D" id="3.30.730.10">
    <property type="entry name" value="AP2/ERF domain"/>
    <property type="match status" value="1"/>
</dbReference>
<dbReference type="PROSITE" id="PS51032">
    <property type="entry name" value="AP2_ERF"/>
    <property type="match status" value="1"/>
</dbReference>
<evidence type="ECO:0000256" key="1">
    <source>
        <dbReference type="ARBA" id="ARBA00004123"/>
    </source>
</evidence>
<dbReference type="InterPro" id="IPR016177">
    <property type="entry name" value="DNA-bd_dom_sf"/>
</dbReference>
<dbReference type="PRINTS" id="PR00367">
    <property type="entry name" value="ETHRSPELEMNT"/>
</dbReference>
<dbReference type="OrthoDB" id="1931494at2759"/>
<dbReference type="SMART" id="SM00380">
    <property type="entry name" value="AP2"/>
    <property type="match status" value="1"/>
</dbReference>
<evidence type="ECO:0000259" key="7">
    <source>
        <dbReference type="PROSITE" id="PS51032"/>
    </source>
</evidence>
<dbReference type="GO" id="GO:0003700">
    <property type="term" value="F:DNA-binding transcription factor activity"/>
    <property type="evidence" value="ECO:0007669"/>
    <property type="project" value="InterPro"/>
</dbReference>
<feature type="domain" description="AP2/ERF" evidence="7">
    <location>
        <begin position="26"/>
        <end position="83"/>
    </location>
</feature>
<dbReference type="InterPro" id="IPR036955">
    <property type="entry name" value="AP2/ERF_dom_sf"/>
</dbReference>
<dbReference type="GO" id="GO:0003677">
    <property type="term" value="F:DNA binding"/>
    <property type="evidence" value="ECO:0007669"/>
    <property type="project" value="UniProtKB-KW"/>
</dbReference>
<comment type="caution">
    <text evidence="8">The sequence shown here is derived from an EMBL/GenBank/DDBJ whole genome shotgun (WGS) entry which is preliminary data.</text>
</comment>
<dbReference type="Proteomes" id="UP000036987">
    <property type="component" value="Unassembled WGS sequence"/>
</dbReference>
<keyword evidence="4" id="KW-0804">Transcription</keyword>
<proteinExistence type="predicted"/>
<comment type="subcellular location">
    <subcellularLocation>
        <location evidence="1">Nucleus</location>
    </subcellularLocation>
</comment>
<dbReference type="PANTHER" id="PTHR31677:SF252">
    <property type="entry name" value="ETHYLENE-RESPONSIVE TRANSCRIPTION FACTOR 3"/>
    <property type="match status" value="1"/>
</dbReference>
<evidence type="ECO:0000256" key="5">
    <source>
        <dbReference type="ARBA" id="ARBA00023242"/>
    </source>
</evidence>